<feature type="chain" id="PRO_5040461920" evidence="1">
    <location>
        <begin position="22"/>
        <end position="164"/>
    </location>
</feature>
<keyword evidence="3" id="KW-1185">Reference proteome</keyword>
<gene>
    <name evidence="2" type="ORF">CROQUDRAFT_725766</name>
</gene>
<evidence type="ECO:0000313" key="2">
    <source>
        <dbReference type="EMBL" id="KAG0141196.1"/>
    </source>
</evidence>
<name>A0A9P6NCG7_9BASI</name>
<reference evidence="2" key="1">
    <citation type="submission" date="2013-11" db="EMBL/GenBank/DDBJ databases">
        <title>Genome sequence of the fusiform rust pathogen reveals effectors for host alternation and coevolution with pine.</title>
        <authorList>
            <consortium name="DOE Joint Genome Institute"/>
            <person name="Smith K."/>
            <person name="Pendleton A."/>
            <person name="Kubisiak T."/>
            <person name="Anderson C."/>
            <person name="Salamov A."/>
            <person name="Aerts A."/>
            <person name="Riley R."/>
            <person name="Clum A."/>
            <person name="Lindquist E."/>
            <person name="Ence D."/>
            <person name="Campbell M."/>
            <person name="Kronenberg Z."/>
            <person name="Feau N."/>
            <person name="Dhillon B."/>
            <person name="Hamelin R."/>
            <person name="Burleigh J."/>
            <person name="Smith J."/>
            <person name="Yandell M."/>
            <person name="Nelson C."/>
            <person name="Grigoriev I."/>
            <person name="Davis J."/>
        </authorList>
    </citation>
    <scope>NUCLEOTIDE SEQUENCE</scope>
    <source>
        <strain evidence="2">G11</strain>
    </source>
</reference>
<dbReference type="EMBL" id="MU167397">
    <property type="protein sequence ID" value="KAG0141196.1"/>
    <property type="molecule type" value="Genomic_DNA"/>
</dbReference>
<accession>A0A9P6NCG7</accession>
<proteinExistence type="predicted"/>
<keyword evidence="1" id="KW-0732">Signal</keyword>
<dbReference type="Proteomes" id="UP000886653">
    <property type="component" value="Unassembled WGS sequence"/>
</dbReference>
<feature type="signal peptide" evidence="1">
    <location>
        <begin position="1"/>
        <end position="21"/>
    </location>
</feature>
<evidence type="ECO:0000313" key="3">
    <source>
        <dbReference type="Proteomes" id="UP000886653"/>
    </source>
</evidence>
<comment type="caution">
    <text evidence="2">The sequence shown here is derived from an EMBL/GenBank/DDBJ whole genome shotgun (WGS) entry which is preliminary data.</text>
</comment>
<evidence type="ECO:0000256" key="1">
    <source>
        <dbReference type="SAM" id="SignalP"/>
    </source>
</evidence>
<organism evidence="2 3">
    <name type="scientific">Cronartium quercuum f. sp. fusiforme G11</name>
    <dbReference type="NCBI Taxonomy" id="708437"/>
    <lineage>
        <taxon>Eukaryota</taxon>
        <taxon>Fungi</taxon>
        <taxon>Dikarya</taxon>
        <taxon>Basidiomycota</taxon>
        <taxon>Pucciniomycotina</taxon>
        <taxon>Pucciniomycetes</taxon>
        <taxon>Pucciniales</taxon>
        <taxon>Coleosporiaceae</taxon>
        <taxon>Cronartium</taxon>
    </lineage>
</organism>
<sequence length="164" mass="18117">MNMRLFSLILTVLVLFVGLSVQRLGTFYCSPSPQSNPIRQYAVCGSGTPSYDSSGKLGVSGYQARNGFYADRNWFTCDERKNTLGYCCVAVTGTDTPTSRTARTSQRAWNGRQWVTITLPGRWVLGSNGWVWQSDPDPTPNAATFPTFQGSDCSSVKLTYDDKL</sequence>
<protein>
    <submittedName>
        <fullName evidence="2">Uncharacterized protein</fullName>
    </submittedName>
</protein>
<dbReference type="AlphaFoldDB" id="A0A9P6NCG7"/>